<protein>
    <submittedName>
        <fullName evidence="2">Uncharacterized protein</fullName>
    </submittedName>
</protein>
<proteinExistence type="predicted"/>
<evidence type="ECO:0000313" key="3">
    <source>
        <dbReference type="Proteomes" id="UP000218811"/>
    </source>
</evidence>
<feature type="compositionally biased region" description="Low complexity" evidence="1">
    <location>
        <begin position="62"/>
        <end position="79"/>
    </location>
</feature>
<dbReference type="EMBL" id="KB467865">
    <property type="protein sequence ID" value="PCH36108.1"/>
    <property type="molecule type" value="Genomic_DNA"/>
</dbReference>
<feature type="region of interest" description="Disordered" evidence="1">
    <location>
        <begin position="1"/>
        <end position="27"/>
    </location>
</feature>
<feature type="region of interest" description="Disordered" evidence="1">
    <location>
        <begin position="61"/>
        <end position="116"/>
    </location>
</feature>
<keyword evidence="3" id="KW-1185">Reference proteome</keyword>
<name>A0A2H3JEJ7_WOLCO</name>
<evidence type="ECO:0000256" key="1">
    <source>
        <dbReference type="SAM" id="MobiDB-lite"/>
    </source>
</evidence>
<evidence type="ECO:0000313" key="2">
    <source>
        <dbReference type="EMBL" id="PCH36108.1"/>
    </source>
</evidence>
<sequence length="224" mass="24447">MYLNSLTRAAVLRPEEKHSRPGIPGSPNAQCIAKWRGEELISAHPPLPVCNSAHSMSSRPCPAADATLPSTPPASSAPSGCADRRQRTWPSRAKSLACSPTPRCTQGRRHRRPRLPLSSSDFPQNYGLAAPMLLVGPKPGVGCYRFVVTHACAEDSWLASVSPLWVLSDSRLKMNLDINIADSLDGVDWWSRRWLAAIRSYDGKKIGTYPVNTCAAEDSSERQS</sequence>
<reference evidence="2 3" key="1">
    <citation type="journal article" date="2012" name="Science">
        <title>The Paleozoic origin of enzymatic lignin decomposition reconstructed from 31 fungal genomes.</title>
        <authorList>
            <person name="Floudas D."/>
            <person name="Binder M."/>
            <person name="Riley R."/>
            <person name="Barry K."/>
            <person name="Blanchette R.A."/>
            <person name="Henrissat B."/>
            <person name="Martinez A.T."/>
            <person name="Otillar R."/>
            <person name="Spatafora J.W."/>
            <person name="Yadav J.S."/>
            <person name="Aerts A."/>
            <person name="Benoit I."/>
            <person name="Boyd A."/>
            <person name="Carlson A."/>
            <person name="Copeland A."/>
            <person name="Coutinho P.M."/>
            <person name="de Vries R.P."/>
            <person name="Ferreira P."/>
            <person name="Findley K."/>
            <person name="Foster B."/>
            <person name="Gaskell J."/>
            <person name="Glotzer D."/>
            <person name="Gorecki P."/>
            <person name="Heitman J."/>
            <person name="Hesse C."/>
            <person name="Hori C."/>
            <person name="Igarashi K."/>
            <person name="Jurgens J.A."/>
            <person name="Kallen N."/>
            <person name="Kersten P."/>
            <person name="Kohler A."/>
            <person name="Kuees U."/>
            <person name="Kumar T.K.A."/>
            <person name="Kuo A."/>
            <person name="LaButti K."/>
            <person name="Larrondo L.F."/>
            <person name="Lindquist E."/>
            <person name="Ling A."/>
            <person name="Lombard V."/>
            <person name="Lucas S."/>
            <person name="Lundell T."/>
            <person name="Martin R."/>
            <person name="McLaughlin D.J."/>
            <person name="Morgenstern I."/>
            <person name="Morin E."/>
            <person name="Murat C."/>
            <person name="Nagy L.G."/>
            <person name="Nolan M."/>
            <person name="Ohm R.A."/>
            <person name="Patyshakuliyeva A."/>
            <person name="Rokas A."/>
            <person name="Ruiz-Duenas F.J."/>
            <person name="Sabat G."/>
            <person name="Salamov A."/>
            <person name="Samejima M."/>
            <person name="Schmutz J."/>
            <person name="Slot J.C."/>
            <person name="St John F."/>
            <person name="Stenlid J."/>
            <person name="Sun H."/>
            <person name="Sun S."/>
            <person name="Syed K."/>
            <person name="Tsang A."/>
            <person name="Wiebenga A."/>
            <person name="Young D."/>
            <person name="Pisabarro A."/>
            <person name="Eastwood D.C."/>
            <person name="Martin F."/>
            <person name="Cullen D."/>
            <person name="Grigoriev I.V."/>
            <person name="Hibbett D.S."/>
        </authorList>
    </citation>
    <scope>NUCLEOTIDE SEQUENCE [LARGE SCALE GENOMIC DNA]</scope>
    <source>
        <strain evidence="2 3">MD-104</strain>
    </source>
</reference>
<dbReference type="AlphaFoldDB" id="A0A2H3JEJ7"/>
<dbReference type="Proteomes" id="UP000218811">
    <property type="component" value="Unassembled WGS sequence"/>
</dbReference>
<accession>A0A2H3JEJ7</accession>
<gene>
    <name evidence="2" type="ORF">WOLCODRAFT_20347</name>
</gene>
<organism evidence="2 3">
    <name type="scientific">Wolfiporia cocos (strain MD-104)</name>
    <name type="common">Brown rot fungus</name>
    <dbReference type="NCBI Taxonomy" id="742152"/>
    <lineage>
        <taxon>Eukaryota</taxon>
        <taxon>Fungi</taxon>
        <taxon>Dikarya</taxon>
        <taxon>Basidiomycota</taxon>
        <taxon>Agaricomycotina</taxon>
        <taxon>Agaricomycetes</taxon>
        <taxon>Polyporales</taxon>
        <taxon>Phaeolaceae</taxon>
        <taxon>Wolfiporia</taxon>
    </lineage>
</organism>